<dbReference type="RefSeq" id="WP_021697795.1">
    <property type="nucleotide sequence ID" value="NZ_BATC01000035.1"/>
</dbReference>
<dbReference type="InterPro" id="IPR005182">
    <property type="entry name" value="YdbS-like_PH"/>
</dbReference>
<keyword evidence="1" id="KW-0472">Membrane</keyword>
<dbReference type="EMBL" id="BATC01000035">
    <property type="protein sequence ID" value="GAD59701.1"/>
    <property type="molecule type" value="Genomic_DNA"/>
</dbReference>
<feature type="domain" description="YdbS-like PH" evidence="2">
    <location>
        <begin position="59"/>
        <end position="100"/>
    </location>
</feature>
<sequence length="101" mass="11177">MSAQANSIVEARFSPKLKVYFWISGALILIATVAGILLLPFWVILGGWWASRYHASLSCRLTERSVVVGKGVFFKQELTIPLDKIQDISIREGPLLGAWGC</sequence>
<dbReference type="Proteomes" id="UP000016569">
    <property type="component" value="Unassembled WGS sequence"/>
</dbReference>
<accession>A0A8E0NCA2</accession>
<organism evidence="3 4">
    <name type="scientific">Brevundimonas abyssalis TAR-001</name>
    <dbReference type="NCBI Taxonomy" id="1391729"/>
    <lineage>
        <taxon>Bacteria</taxon>
        <taxon>Pseudomonadati</taxon>
        <taxon>Pseudomonadota</taxon>
        <taxon>Alphaproteobacteria</taxon>
        <taxon>Caulobacterales</taxon>
        <taxon>Caulobacteraceae</taxon>
        <taxon>Brevundimonas</taxon>
    </lineage>
</organism>
<evidence type="ECO:0000259" key="2">
    <source>
        <dbReference type="Pfam" id="PF03703"/>
    </source>
</evidence>
<reference evidence="4" key="1">
    <citation type="journal article" date="2013" name="Genome Announc.">
        <title>Draft Genome Sequence of the Dimorphic Prosthecate Bacterium Brevundimonas abyssalis TAR-001T.</title>
        <authorList>
            <person name="Tsubouchi T."/>
            <person name="Nishi S."/>
            <person name="Usui K."/>
            <person name="Shimane Y."/>
            <person name="Takaki Y."/>
            <person name="Maruyama T."/>
            <person name="Hatada Y."/>
        </authorList>
    </citation>
    <scope>NUCLEOTIDE SEQUENCE [LARGE SCALE GENOMIC DNA]</scope>
    <source>
        <strain evidence="4">TAR-001</strain>
    </source>
</reference>
<dbReference type="OrthoDB" id="8481729at2"/>
<keyword evidence="4" id="KW-1185">Reference proteome</keyword>
<protein>
    <submittedName>
        <fullName evidence="3">Hypotheical conserved protein</fullName>
    </submittedName>
</protein>
<dbReference type="Pfam" id="PF03703">
    <property type="entry name" value="bPH_2"/>
    <property type="match status" value="1"/>
</dbReference>
<evidence type="ECO:0000313" key="4">
    <source>
        <dbReference type="Proteomes" id="UP000016569"/>
    </source>
</evidence>
<feature type="transmembrane region" description="Helical" evidence="1">
    <location>
        <begin position="20"/>
        <end position="50"/>
    </location>
</feature>
<name>A0A8E0NCA2_9CAUL</name>
<evidence type="ECO:0000313" key="3">
    <source>
        <dbReference type="EMBL" id="GAD59701.1"/>
    </source>
</evidence>
<keyword evidence="1" id="KW-1133">Transmembrane helix</keyword>
<evidence type="ECO:0000256" key="1">
    <source>
        <dbReference type="SAM" id="Phobius"/>
    </source>
</evidence>
<proteinExistence type="predicted"/>
<gene>
    <name evidence="3" type="ORF">MBEBAB_1951</name>
</gene>
<comment type="caution">
    <text evidence="3">The sequence shown here is derived from an EMBL/GenBank/DDBJ whole genome shotgun (WGS) entry which is preliminary data.</text>
</comment>
<keyword evidence="1" id="KW-0812">Transmembrane</keyword>
<dbReference type="AlphaFoldDB" id="A0A8E0NCA2"/>